<dbReference type="SUPFAM" id="SSF53633">
    <property type="entry name" value="Carbamate kinase-like"/>
    <property type="match status" value="1"/>
</dbReference>
<protein>
    <recommendedName>
        <fullName evidence="3 8">Carbamate kinase</fullName>
    </recommendedName>
</protein>
<evidence type="ECO:0000256" key="1">
    <source>
        <dbReference type="ARBA" id="ARBA00005118"/>
    </source>
</evidence>
<dbReference type="OrthoDB" id="9766717at2"/>
<comment type="pathway">
    <text evidence="1">Metabolic intermediate metabolism; carbamoyl phosphate degradation; CO(2) and NH(3) from carbamoyl phosphate: step 1/1.</text>
</comment>
<dbReference type="GO" id="GO:0005829">
    <property type="term" value="C:cytosol"/>
    <property type="evidence" value="ECO:0007669"/>
    <property type="project" value="TreeGrafter"/>
</dbReference>
<dbReference type="GO" id="GO:0008804">
    <property type="term" value="F:carbamate kinase activity"/>
    <property type="evidence" value="ECO:0007669"/>
    <property type="project" value="UniProtKB-UniRule"/>
</dbReference>
<evidence type="ECO:0000313" key="11">
    <source>
        <dbReference type="EMBL" id="AWI03804.1"/>
    </source>
</evidence>
<comment type="catalytic activity">
    <reaction evidence="7">
        <text>hydrogencarbonate + NH4(+) + ATP = carbamoyl phosphate + ADP + H2O + H(+)</text>
        <dbReference type="Rhea" id="RHEA:10152"/>
        <dbReference type="ChEBI" id="CHEBI:15377"/>
        <dbReference type="ChEBI" id="CHEBI:15378"/>
        <dbReference type="ChEBI" id="CHEBI:17544"/>
        <dbReference type="ChEBI" id="CHEBI:28938"/>
        <dbReference type="ChEBI" id="CHEBI:30616"/>
        <dbReference type="ChEBI" id="CHEBI:58228"/>
        <dbReference type="ChEBI" id="CHEBI:456216"/>
        <dbReference type="EC" id="2.7.2.2"/>
    </reaction>
</comment>
<reference evidence="12" key="1">
    <citation type="submission" date="2017-04" db="EMBL/GenBank/DDBJ databases">
        <authorList>
            <person name="Song Y."/>
            <person name="Cho B.-K."/>
        </authorList>
    </citation>
    <scope>NUCLEOTIDE SEQUENCE [LARGE SCALE GENOMIC DNA]</scope>
    <source>
        <strain evidence="12">SL1</strain>
    </source>
</reference>
<dbReference type="EMBL" id="CP020953">
    <property type="protein sequence ID" value="AWI03804.1"/>
    <property type="molecule type" value="Genomic_DNA"/>
</dbReference>
<dbReference type="UniPathway" id="UPA00996">
    <property type="reaction ID" value="UER00366"/>
</dbReference>
<dbReference type="NCBIfam" id="TIGR00746">
    <property type="entry name" value="arcC"/>
    <property type="match status" value="1"/>
</dbReference>
<dbReference type="InterPro" id="IPR036393">
    <property type="entry name" value="AceGlu_kinase-like_sf"/>
</dbReference>
<keyword evidence="12" id="KW-1185">Reference proteome</keyword>
<dbReference type="KEGG" id="cdrk:B9W14_04640"/>
<feature type="domain" description="Aspartate/glutamate/uridylate kinase" evidence="10">
    <location>
        <begin position="1"/>
        <end position="293"/>
    </location>
</feature>
<dbReference type="PANTHER" id="PTHR30409:SF1">
    <property type="entry name" value="CARBAMATE KINASE-RELATED"/>
    <property type="match status" value="1"/>
</dbReference>
<accession>A0A2U8DNK5</accession>
<dbReference type="InterPro" id="IPR003964">
    <property type="entry name" value="Carb_kinase"/>
</dbReference>
<evidence type="ECO:0000256" key="4">
    <source>
        <dbReference type="ARBA" id="ARBA00022503"/>
    </source>
</evidence>
<dbReference type="GO" id="GO:0019546">
    <property type="term" value="P:L-arginine deiminase pathway"/>
    <property type="evidence" value="ECO:0007669"/>
    <property type="project" value="TreeGrafter"/>
</dbReference>
<gene>
    <name evidence="11" type="ORF">B9W14_04640</name>
</gene>
<evidence type="ECO:0000256" key="8">
    <source>
        <dbReference type="NCBIfam" id="TIGR00746"/>
    </source>
</evidence>
<dbReference type="NCBIfam" id="NF009007">
    <property type="entry name" value="PRK12352.1"/>
    <property type="match status" value="1"/>
</dbReference>
<evidence type="ECO:0000256" key="3">
    <source>
        <dbReference type="ARBA" id="ARBA00013070"/>
    </source>
</evidence>
<name>A0A2U8DNK5_9CLOT</name>
<dbReference type="Pfam" id="PF00696">
    <property type="entry name" value="AA_kinase"/>
    <property type="match status" value="1"/>
</dbReference>
<dbReference type="Proteomes" id="UP000244910">
    <property type="component" value="Chromosome"/>
</dbReference>
<evidence type="ECO:0000256" key="2">
    <source>
        <dbReference type="ARBA" id="ARBA00011066"/>
    </source>
</evidence>
<comment type="similarity">
    <text evidence="2 9">Belongs to the carbamate kinase family.</text>
</comment>
<keyword evidence="5 9" id="KW-0808">Transferase</keyword>
<dbReference type="PANTHER" id="PTHR30409">
    <property type="entry name" value="CARBAMATE KINASE"/>
    <property type="match status" value="1"/>
</dbReference>
<dbReference type="Gene3D" id="3.40.1160.10">
    <property type="entry name" value="Acetylglutamate kinase-like"/>
    <property type="match status" value="1"/>
</dbReference>
<evidence type="ECO:0000256" key="5">
    <source>
        <dbReference type="ARBA" id="ARBA00022679"/>
    </source>
</evidence>
<dbReference type="AlphaFoldDB" id="A0A2U8DNK5"/>
<evidence type="ECO:0000256" key="6">
    <source>
        <dbReference type="ARBA" id="ARBA00022777"/>
    </source>
</evidence>
<keyword evidence="6 9" id="KW-0418">Kinase</keyword>
<evidence type="ECO:0000313" key="12">
    <source>
        <dbReference type="Proteomes" id="UP000244910"/>
    </source>
</evidence>
<dbReference type="RefSeq" id="WP_032079746.1">
    <property type="nucleotide sequence ID" value="NZ_CP020953.1"/>
</dbReference>
<sequence>MRIVVALGGNALQAEGKPATAESQLEVVNETVKYLADMIEKGHELIIAHGNGPQVGRLVIQNEYASKVTPAMPFDVCGAMSQGMIGYHIQQALKDELKRRNIDKPVSSIITQVVVDKNDKGFEKPTKPIGPFYSEEEAKDLEKEKGYIMVEDAGRGYRRVVASPQPEKIVELNTVKTLVNEGQVVITVGGGGIPVVEDEKGFLHGVAAVIDKDFASEKLAEDLNADMLLILTAVDRVAINFGKSNQKNLPVMSIKDAEKYINEGQFAPGSMLPKVKAAIKFAASKKGRKTLIASLNRAKDALVGNSGTIVEQ</sequence>
<evidence type="ECO:0000256" key="9">
    <source>
        <dbReference type="PIRNR" id="PIRNR000723"/>
    </source>
</evidence>
<evidence type="ECO:0000256" key="7">
    <source>
        <dbReference type="ARBA" id="ARBA00048467"/>
    </source>
</evidence>
<dbReference type="CDD" id="cd04235">
    <property type="entry name" value="AAK_CK"/>
    <property type="match status" value="1"/>
</dbReference>
<evidence type="ECO:0000259" key="10">
    <source>
        <dbReference type="Pfam" id="PF00696"/>
    </source>
</evidence>
<organism evidence="11 12">
    <name type="scientific">Clostridium drakei</name>
    <dbReference type="NCBI Taxonomy" id="332101"/>
    <lineage>
        <taxon>Bacteria</taxon>
        <taxon>Bacillati</taxon>
        <taxon>Bacillota</taxon>
        <taxon>Clostridia</taxon>
        <taxon>Eubacteriales</taxon>
        <taxon>Clostridiaceae</taxon>
        <taxon>Clostridium</taxon>
    </lineage>
</organism>
<proteinExistence type="inferred from homology"/>
<keyword evidence="4" id="KW-0056">Arginine metabolism</keyword>
<dbReference type="FunFam" id="3.40.1160.10:FF:000007">
    <property type="entry name" value="Carbamate kinase"/>
    <property type="match status" value="1"/>
</dbReference>
<dbReference type="InterPro" id="IPR001048">
    <property type="entry name" value="Asp/Glu/Uridylate_kinase"/>
</dbReference>
<dbReference type="PRINTS" id="PR01469">
    <property type="entry name" value="CARBMTKINASE"/>
</dbReference>
<dbReference type="PIRSF" id="PIRSF000723">
    <property type="entry name" value="Carbamate_kin"/>
    <property type="match status" value="1"/>
</dbReference>